<evidence type="ECO:0008006" key="4">
    <source>
        <dbReference type="Google" id="ProtNLM"/>
    </source>
</evidence>
<reference evidence="2 3" key="1">
    <citation type="submission" date="2023-01" db="EMBL/GenBank/DDBJ databases">
        <title>Analysis of 21 Apiospora genomes using comparative genomics revels a genus with tremendous synthesis potential of carbohydrate active enzymes and secondary metabolites.</title>
        <authorList>
            <person name="Sorensen T."/>
        </authorList>
    </citation>
    <scope>NUCLEOTIDE SEQUENCE [LARGE SCALE GENOMIC DNA]</scope>
    <source>
        <strain evidence="2 3">CBS 135458</strain>
    </source>
</reference>
<dbReference type="Proteomes" id="UP001480595">
    <property type="component" value="Unassembled WGS sequence"/>
</dbReference>
<dbReference type="GeneID" id="92092359"/>
<comment type="caution">
    <text evidence="2">The sequence shown here is derived from an EMBL/GenBank/DDBJ whole genome shotgun (WGS) entry which is preliminary data.</text>
</comment>
<dbReference type="EMBL" id="JAQQWL010000008">
    <property type="protein sequence ID" value="KAK8061521.1"/>
    <property type="molecule type" value="Genomic_DNA"/>
</dbReference>
<feature type="region of interest" description="Disordered" evidence="1">
    <location>
        <begin position="1"/>
        <end position="34"/>
    </location>
</feature>
<dbReference type="RefSeq" id="XP_066714783.1">
    <property type="nucleotide sequence ID" value="XM_066859296.1"/>
</dbReference>
<accession>A0ABR1UTW9</accession>
<evidence type="ECO:0000313" key="2">
    <source>
        <dbReference type="EMBL" id="KAK8061521.1"/>
    </source>
</evidence>
<keyword evidence="3" id="KW-1185">Reference proteome</keyword>
<evidence type="ECO:0000313" key="3">
    <source>
        <dbReference type="Proteomes" id="UP001480595"/>
    </source>
</evidence>
<gene>
    <name evidence="2" type="ORF">PG994_007887</name>
</gene>
<sequence length="226" mass="25024">MARGATYVPKPPAKRPKARKSTGPADQPGQSQTQATNISFTRISLMEAERVCQDKFACWSCLTLKHFFEFEAEQATMIRRMDLPGCPRDTLRRVCIECGINIGLYRSGHVLNRNQGSACWVCDCPRAHQKNDNQAGCGSCGMAQPYSTPITTQNEIAPIYSLRQGKRFATVPDLDAPPAQARKTSIPYPLCPTSTPVLLSPPYQHSELANYPNFMEPEEGVWSSGQ</sequence>
<proteinExistence type="predicted"/>
<protein>
    <recommendedName>
        <fullName evidence="4">Stc1 domain-containing protein</fullName>
    </recommendedName>
</protein>
<organism evidence="2 3">
    <name type="scientific">Apiospora phragmitis</name>
    <dbReference type="NCBI Taxonomy" id="2905665"/>
    <lineage>
        <taxon>Eukaryota</taxon>
        <taxon>Fungi</taxon>
        <taxon>Dikarya</taxon>
        <taxon>Ascomycota</taxon>
        <taxon>Pezizomycotina</taxon>
        <taxon>Sordariomycetes</taxon>
        <taxon>Xylariomycetidae</taxon>
        <taxon>Amphisphaeriales</taxon>
        <taxon>Apiosporaceae</taxon>
        <taxon>Apiospora</taxon>
    </lineage>
</organism>
<name>A0ABR1UTW9_9PEZI</name>
<evidence type="ECO:0000256" key="1">
    <source>
        <dbReference type="SAM" id="MobiDB-lite"/>
    </source>
</evidence>